<organism evidence="5">
    <name type="scientific">Candidatus Kentrum eta</name>
    <dbReference type="NCBI Taxonomy" id="2126337"/>
    <lineage>
        <taxon>Bacteria</taxon>
        <taxon>Pseudomonadati</taxon>
        <taxon>Pseudomonadota</taxon>
        <taxon>Gammaproteobacteria</taxon>
        <taxon>Candidatus Kentrum</taxon>
    </lineage>
</organism>
<evidence type="ECO:0000313" key="6">
    <source>
        <dbReference type="EMBL" id="VFK00092.1"/>
    </source>
</evidence>
<keyword evidence="4" id="KW-0812">Transmembrane</keyword>
<evidence type="ECO:0000256" key="1">
    <source>
        <dbReference type="ARBA" id="ARBA00004196"/>
    </source>
</evidence>
<feature type="coiled-coil region" evidence="3">
    <location>
        <begin position="320"/>
        <end position="378"/>
    </location>
</feature>
<dbReference type="SUPFAM" id="SSF111369">
    <property type="entry name" value="HlyD-like secretion proteins"/>
    <property type="match status" value="1"/>
</dbReference>
<keyword evidence="2 3" id="KW-0175">Coiled coil</keyword>
<reference evidence="5" key="1">
    <citation type="submission" date="2019-02" db="EMBL/GenBank/DDBJ databases">
        <authorList>
            <person name="Gruber-Vodicka R. H."/>
            <person name="Seah K. B. B."/>
        </authorList>
    </citation>
    <scope>NUCLEOTIDE SEQUENCE</scope>
    <source>
        <strain evidence="7">BECK_SA2B12</strain>
        <strain evidence="5">BECK_SA2B15</strain>
        <strain evidence="6">BECK_SA2B20</strain>
    </source>
</reference>
<keyword evidence="4" id="KW-1133">Transmembrane helix</keyword>
<evidence type="ECO:0000256" key="4">
    <source>
        <dbReference type="SAM" id="Phobius"/>
    </source>
</evidence>
<accession>A0A450V5F9</accession>
<dbReference type="AlphaFoldDB" id="A0A450V5F9"/>
<proteinExistence type="predicted"/>
<protein>
    <submittedName>
        <fullName evidence="5">Multidrug efflux pump subunit AcrA (Membrane-fusion protein)</fullName>
    </submittedName>
</protein>
<evidence type="ECO:0000313" key="7">
    <source>
        <dbReference type="EMBL" id="VFK04397.1"/>
    </source>
</evidence>
<dbReference type="Gene3D" id="1.10.287.470">
    <property type="entry name" value="Helix hairpin bin"/>
    <property type="match status" value="1"/>
</dbReference>
<keyword evidence="4" id="KW-0472">Membrane</keyword>
<feature type="transmembrane region" description="Helical" evidence="4">
    <location>
        <begin position="255"/>
        <end position="278"/>
    </location>
</feature>
<dbReference type="InterPro" id="IPR050465">
    <property type="entry name" value="UPF0194_transport"/>
</dbReference>
<gene>
    <name evidence="5" type="ORF">BECKH772A_GA0070896_101792</name>
    <name evidence="6" type="ORF">BECKH772B_GA0070898_101792</name>
    <name evidence="7" type="ORF">BECKH772C_GA0070978_101782</name>
</gene>
<dbReference type="PANTHER" id="PTHR32347">
    <property type="entry name" value="EFFLUX SYSTEM COMPONENT YKNX-RELATED"/>
    <property type="match status" value="1"/>
</dbReference>
<evidence type="ECO:0000256" key="2">
    <source>
        <dbReference type="ARBA" id="ARBA00023054"/>
    </source>
</evidence>
<dbReference type="EMBL" id="CAADFI010000179">
    <property type="protein sequence ID" value="VFK00092.1"/>
    <property type="molecule type" value="Genomic_DNA"/>
</dbReference>
<dbReference type="PANTHER" id="PTHR32347:SF23">
    <property type="entry name" value="BLL5650 PROTEIN"/>
    <property type="match status" value="1"/>
</dbReference>
<evidence type="ECO:0000313" key="5">
    <source>
        <dbReference type="EMBL" id="VFK00019.1"/>
    </source>
</evidence>
<evidence type="ECO:0000256" key="3">
    <source>
        <dbReference type="SAM" id="Coils"/>
    </source>
</evidence>
<dbReference type="EMBL" id="CAADFJ010000178">
    <property type="protein sequence ID" value="VFK04397.1"/>
    <property type="molecule type" value="Genomic_DNA"/>
</dbReference>
<dbReference type="EMBL" id="CAADFG010000179">
    <property type="protein sequence ID" value="VFK00019.1"/>
    <property type="molecule type" value="Genomic_DNA"/>
</dbReference>
<comment type="subcellular location">
    <subcellularLocation>
        <location evidence="1">Cell envelope</location>
    </subcellularLocation>
</comment>
<sequence>MAMAMAIATWHVATIPLLAPEPGCPGLKFAVGVLFAPKGLFGQSDKVEVNARLFREPSIEDETPRPMTAAKNSTLMPAVSALFQLQERTWAAKTPQELAFIAVNETHMLAPYRQAVLWIQGQGVVAVSGIPVPEKDAPFIQWVRRLAARLVAEEGELTRPISPRDLVREEAEEWRNWLPESGLILFLATPSHNDAKRFGLLLMARDGAWPPATVWLLGHLAGTYSHAWGSLAGTGQSALAGLLSKGPWKGLSKRWLLGILILVVTALAFLPVPLTVLAPAEIVPVSPIVIRSPLEGVVDRIRVRPDQKVTKDSPLFDLDRTTLDSRLEVAQKTLQTVEAEYRQTAQQAMVEQRSKARLAILKGKADEHRAEIAHLRALIARSRVTAPRDGIILLDDPTEWIGRPVVVGERVMMLADEFDAEVEAWVSIGDAIALAPGAPVTVFLNADPLHAVRARLRTFSYEAAPRPDGSFAHRVRATLAETEGRRRIGLRGTARLTGRRVALVYWIFRRPWAAIRRTLGV</sequence>
<dbReference type="Gene3D" id="2.40.50.100">
    <property type="match status" value="1"/>
</dbReference>
<dbReference type="GO" id="GO:0030313">
    <property type="term" value="C:cell envelope"/>
    <property type="evidence" value="ECO:0007669"/>
    <property type="project" value="UniProtKB-SubCell"/>
</dbReference>
<name>A0A450V5F9_9GAMM</name>